<comment type="caution">
    <text evidence="9">Lacks conserved residue(s) required for the propagation of feature annotation.</text>
</comment>
<dbReference type="CDD" id="cd01998">
    <property type="entry name" value="MnmA_TRMU-like"/>
    <property type="match status" value="1"/>
</dbReference>
<evidence type="ECO:0000256" key="2">
    <source>
        <dbReference type="ARBA" id="ARBA00022679"/>
    </source>
</evidence>
<keyword evidence="4 9" id="KW-0547">Nucleotide-binding</keyword>
<keyword evidence="7" id="KW-1015">Disulfide bond</keyword>
<keyword evidence="5 9" id="KW-0067">ATP-binding</keyword>
<keyword evidence="6 9" id="KW-0694">RNA-binding</keyword>
<feature type="binding site" evidence="9">
    <location>
        <position position="34"/>
    </location>
    <ligand>
        <name>ATP</name>
        <dbReference type="ChEBI" id="CHEBI:30616"/>
    </ligand>
</feature>
<dbReference type="PANTHER" id="PTHR11933:SF5">
    <property type="entry name" value="MITOCHONDRIAL TRNA-SPECIFIC 2-THIOURIDYLASE 1"/>
    <property type="match status" value="1"/>
</dbReference>
<dbReference type="NCBIfam" id="TIGR00420">
    <property type="entry name" value="trmU"/>
    <property type="match status" value="1"/>
</dbReference>
<dbReference type="Gene3D" id="2.30.30.280">
    <property type="entry name" value="Adenine nucleotide alpha hydrolases-like domains"/>
    <property type="match status" value="1"/>
</dbReference>
<dbReference type="GO" id="GO:0000049">
    <property type="term" value="F:tRNA binding"/>
    <property type="evidence" value="ECO:0007669"/>
    <property type="project" value="UniProtKB-KW"/>
</dbReference>
<feature type="region of interest" description="Interaction with tRNA" evidence="9">
    <location>
        <begin position="150"/>
        <end position="152"/>
    </location>
</feature>
<comment type="function">
    <text evidence="9">Catalyzes the 2-thiolation of uridine at the wobble position (U34) of tRNA, leading to the formation of s(2)U34.</text>
</comment>
<evidence type="ECO:0000256" key="6">
    <source>
        <dbReference type="ARBA" id="ARBA00022884"/>
    </source>
</evidence>
<sequence length="360" mass="40520">MRKRVIVAMSGGVDSSVTAALLKEQGYDVIGITMRIWSGQSAFGGISYSCCGGEQAIEDARRVAHKIGIPHYPLDFRTAFKEKVIADFIEEYKQARTPNPCIRCNRFIKFSLLLNRCQEFNADFLATGHYARIEKRAKRWLLLKGRDEKKDQSYFLYPMTQEQLAKTLMPLGDLTKTEVRQIAKDLNLAVAQKPESQEICFIADDNYPKFLKQYIPDAVRPGPILDKDGRVIGEHKGLLAYTIGQHKRIGIPFKERLYVIGIDRNRNAIIVGKEADVYGTELFAEDLNYIAIDRLKKPLTVKAKIRSTAVPCDALIIPLNGKIHLKFKEPQWAITPGQAVVFYDGNIVIGGGTICLPETK</sequence>
<feature type="site" description="Interaction with tRNA" evidence="9">
    <location>
        <position position="129"/>
    </location>
</feature>
<comment type="caution">
    <text evidence="12">The sequence shown here is derived from an EMBL/GenBank/DDBJ whole genome shotgun (WGS) entry which is preliminary data.</text>
</comment>
<evidence type="ECO:0000313" key="12">
    <source>
        <dbReference type="EMBL" id="HHS51750.1"/>
    </source>
</evidence>
<evidence type="ECO:0000256" key="9">
    <source>
        <dbReference type="HAMAP-Rule" id="MF_00144"/>
    </source>
</evidence>
<dbReference type="NCBIfam" id="NF001138">
    <property type="entry name" value="PRK00143.1"/>
    <property type="match status" value="1"/>
</dbReference>
<evidence type="ECO:0000256" key="5">
    <source>
        <dbReference type="ARBA" id="ARBA00022840"/>
    </source>
</evidence>
<keyword evidence="1 9" id="KW-0820">tRNA-binding</keyword>
<dbReference type="SUPFAM" id="SSF52402">
    <property type="entry name" value="Adenine nucleotide alpha hydrolases-like"/>
    <property type="match status" value="1"/>
</dbReference>
<evidence type="ECO:0000256" key="4">
    <source>
        <dbReference type="ARBA" id="ARBA00022741"/>
    </source>
</evidence>
<dbReference type="EC" id="2.8.1.13" evidence="9"/>
<comment type="subcellular location">
    <subcellularLocation>
        <location evidence="9">Cytoplasm</location>
    </subcellularLocation>
</comment>
<dbReference type="FunFam" id="3.40.50.620:FF:000115">
    <property type="entry name" value="tRNA-specific 2-thiouridylase MnmA"/>
    <property type="match status" value="1"/>
</dbReference>
<feature type="binding site" evidence="9">
    <location>
        <begin position="8"/>
        <end position="15"/>
    </location>
    <ligand>
        <name>ATP</name>
        <dbReference type="ChEBI" id="CHEBI:30616"/>
    </ligand>
</feature>
<feature type="site" description="Interaction with tRNA" evidence="9">
    <location>
        <position position="338"/>
    </location>
</feature>
<accession>A0A7C6A8C5</accession>
<organism evidence="12">
    <name type="scientific">candidate division WOR-3 bacterium</name>
    <dbReference type="NCBI Taxonomy" id="2052148"/>
    <lineage>
        <taxon>Bacteria</taxon>
        <taxon>Bacteria division WOR-3</taxon>
    </lineage>
</organism>
<dbReference type="GO" id="GO:0002143">
    <property type="term" value="P:tRNA wobble position uridine thiolation"/>
    <property type="evidence" value="ECO:0007669"/>
    <property type="project" value="TreeGrafter"/>
</dbReference>
<dbReference type="Pfam" id="PF20258">
    <property type="entry name" value="tRNA_Me_trans_C"/>
    <property type="match status" value="1"/>
</dbReference>
<protein>
    <recommendedName>
        <fullName evidence="9">tRNA-specific 2-thiouridylase MnmA</fullName>
        <ecNumber evidence="9">2.8.1.13</ecNumber>
    </recommendedName>
</protein>
<feature type="active site" description="Nucleophile" evidence="9">
    <location>
        <position position="104"/>
    </location>
</feature>
<dbReference type="GO" id="GO:0005737">
    <property type="term" value="C:cytoplasm"/>
    <property type="evidence" value="ECO:0007669"/>
    <property type="project" value="UniProtKB-SubCell"/>
</dbReference>
<dbReference type="GO" id="GO:0103016">
    <property type="term" value="F:tRNA-uridine 2-sulfurtransferase activity"/>
    <property type="evidence" value="ECO:0007669"/>
    <property type="project" value="UniProtKB-EC"/>
</dbReference>
<keyword evidence="9" id="KW-0963">Cytoplasm</keyword>
<evidence type="ECO:0000259" key="11">
    <source>
        <dbReference type="Pfam" id="PF20259"/>
    </source>
</evidence>
<dbReference type="EMBL" id="DTLI01000066">
    <property type="protein sequence ID" value="HHS51750.1"/>
    <property type="molecule type" value="Genomic_DNA"/>
</dbReference>
<dbReference type="InterPro" id="IPR023382">
    <property type="entry name" value="MnmA-like_central_sf"/>
</dbReference>
<comment type="catalytic activity">
    <reaction evidence="8 9">
        <text>S-sulfanyl-L-cysteinyl-[protein] + uridine(34) in tRNA + AH2 + ATP = 2-thiouridine(34) in tRNA + L-cysteinyl-[protein] + A + AMP + diphosphate + H(+)</text>
        <dbReference type="Rhea" id="RHEA:47032"/>
        <dbReference type="Rhea" id="RHEA-COMP:10131"/>
        <dbReference type="Rhea" id="RHEA-COMP:11726"/>
        <dbReference type="Rhea" id="RHEA-COMP:11727"/>
        <dbReference type="Rhea" id="RHEA-COMP:11728"/>
        <dbReference type="ChEBI" id="CHEBI:13193"/>
        <dbReference type="ChEBI" id="CHEBI:15378"/>
        <dbReference type="ChEBI" id="CHEBI:17499"/>
        <dbReference type="ChEBI" id="CHEBI:29950"/>
        <dbReference type="ChEBI" id="CHEBI:30616"/>
        <dbReference type="ChEBI" id="CHEBI:33019"/>
        <dbReference type="ChEBI" id="CHEBI:61963"/>
        <dbReference type="ChEBI" id="CHEBI:65315"/>
        <dbReference type="ChEBI" id="CHEBI:87170"/>
        <dbReference type="ChEBI" id="CHEBI:456215"/>
        <dbReference type="EC" id="2.8.1.13"/>
    </reaction>
</comment>
<evidence type="ECO:0000256" key="7">
    <source>
        <dbReference type="ARBA" id="ARBA00023157"/>
    </source>
</evidence>
<evidence type="ECO:0000256" key="8">
    <source>
        <dbReference type="ARBA" id="ARBA00051542"/>
    </source>
</evidence>
<dbReference type="AlphaFoldDB" id="A0A7C6A8C5"/>
<keyword evidence="2 9" id="KW-0808">Transferase</keyword>
<name>A0A7C6A8C5_UNCW3</name>
<feature type="domain" description="tRNA-specific 2-thiouridylase MnmA-like C-terminal" evidence="10">
    <location>
        <begin position="281"/>
        <end position="354"/>
    </location>
</feature>
<feature type="binding site" evidence="9">
    <location>
        <position position="128"/>
    </location>
    <ligand>
        <name>ATP</name>
        <dbReference type="ChEBI" id="CHEBI:30616"/>
    </ligand>
</feature>
<dbReference type="PANTHER" id="PTHR11933">
    <property type="entry name" value="TRNA 5-METHYLAMINOMETHYL-2-THIOURIDYLATE -METHYLTRANSFERASE"/>
    <property type="match status" value="1"/>
</dbReference>
<dbReference type="InterPro" id="IPR004506">
    <property type="entry name" value="MnmA-like"/>
</dbReference>
<dbReference type="InterPro" id="IPR046885">
    <property type="entry name" value="MnmA-like_C"/>
</dbReference>
<feature type="active site" description="Cysteine persulfide intermediate" evidence="9">
    <location>
        <position position="200"/>
    </location>
</feature>
<evidence type="ECO:0000256" key="3">
    <source>
        <dbReference type="ARBA" id="ARBA00022694"/>
    </source>
</evidence>
<dbReference type="FunFam" id="2.30.30.280:FF:000001">
    <property type="entry name" value="tRNA-specific 2-thiouridylase MnmA"/>
    <property type="match status" value="1"/>
</dbReference>
<dbReference type="GO" id="GO:0005524">
    <property type="term" value="F:ATP binding"/>
    <property type="evidence" value="ECO:0007669"/>
    <property type="project" value="UniProtKB-KW"/>
</dbReference>
<comment type="similarity">
    <text evidence="9">Belongs to the MnmA/TRMU family.</text>
</comment>
<keyword evidence="3 9" id="KW-0819">tRNA processing</keyword>
<dbReference type="Gene3D" id="3.40.50.620">
    <property type="entry name" value="HUPs"/>
    <property type="match status" value="1"/>
</dbReference>
<dbReference type="InterPro" id="IPR014729">
    <property type="entry name" value="Rossmann-like_a/b/a_fold"/>
</dbReference>
<proteinExistence type="inferred from homology"/>
<dbReference type="Pfam" id="PF03054">
    <property type="entry name" value="tRNA_Me_trans"/>
    <property type="match status" value="1"/>
</dbReference>
<evidence type="ECO:0000259" key="10">
    <source>
        <dbReference type="Pfam" id="PF20258"/>
    </source>
</evidence>
<reference evidence="12" key="1">
    <citation type="journal article" date="2020" name="mSystems">
        <title>Genome- and Community-Level Interaction Insights into Carbon Utilization and Element Cycling Functions of Hydrothermarchaeota in Hydrothermal Sediment.</title>
        <authorList>
            <person name="Zhou Z."/>
            <person name="Liu Y."/>
            <person name="Xu W."/>
            <person name="Pan J."/>
            <person name="Luo Z.H."/>
            <person name="Li M."/>
        </authorList>
    </citation>
    <scope>NUCLEOTIDE SEQUENCE [LARGE SCALE GENOMIC DNA]</scope>
    <source>
        <strain evidence="12">SpSt-876</strain>
    </source>
</reference>
<dbReference type="Gene3D" id="2.40.30.10">
    <property type="entry name" value="Translation factors"/>
    <property type="match status" value="1"/>
</dbReference>
<gene>
    <name evidence="9 12" type="primary">mnmA</name>
    <name evidence="12" type="ORF">ENW73_02630</name>
</gene>
<feature type="domain" description="tRNA-specific 2-thiouridylase MnmA-like central" evidence="11">
    <location>
        <begin position="209"/>
        <end position="273"/>
    </location>
</feature>
<evidence type="ECO:0000256" key="1">
    <source>
        <dbReference type="ARBA" id="ARBA00022555"/>
    </source>
</evidence>
<dbReference type="Pfam" id="PF20259">
    <property type="entry name" value="tRNA_Me_trans_M"/>
    <property type="match status" value="1"/>
</dbReference>
<dbReference type="InterPro" id="IPR046884">
    <property type="entry name" value="MnmA-like_central"/>
</dbReference>
<dbReference type="HAMAP" id="MF_00144">
    <property type="entry name" value="tRNA_thiouridyl_MnmA"/>
    <property type="match status" value="1"/>
</dbReference>